<comment type="similarity">
    <text evidence="2">Belongs to the TRM6/GCD10 family.</text>
</comment>
<name>A0A0G4EGX7_VITBC</name>
<dbReference type="Proteomes" id="UP000041254">
    <property type="component" value="Unassembled WGS sequence"/>
</dbReference>
<evidence type="ECO:0000313" key="9">
    <source>
        <dbReference type="Proteomes" id="UP000041254"/>
    </source>
</evidence>
<dbReference type="InterPro" id="IPR029063">
    <property type="entry name" value="SAM-dependent_MTases_sf"/>
</dbReference>
<evidence type="ECO:0000256" key="6">
    <source>
        <dbReference type="ARBA" id="ARBA00032319"/>
    </source>
</evidence>
<dbReference type="OrthoDB" id="10254665at2759"/>
<dbReference type="Pfam" id="PF04189">
    <property type="entry name" value="Gcd10p"/>
    <property type="match status" value="1"/>
</dbReference>
<feature type="compositionally biased region" description="Low complexity" evidence="7">
    <location>
        <begin position="330"/>
        <end position="348"/>
    </location>
</feature>
<feature type="compositionally biased region" description="Low complexity" evidence="7">
    <location>
        <begin position="293"/>
        <end position="306"/>
    </location>
</feature>
<sequence>MEAGKHVILRDLRGVDYIKKVQRGRDERIGKYKFPLGLLIGQPYGSTFREEGGKWKGAAKITLGTIDDDGQGEGEGEEEDAAADDGDGDGDGDMEQPEPAVGGAGLQRTNQYLQDDNTAQALTQDDIHRMKQEGKSADELIAALKAHSSTFAGKTAFSQQKWLVKKQKKYVKQLTAMRPGILELCELYAQIDPAKICGLRVDYVGAIVTLGNVSSGRRVIVCDQSMGLITAAIAQQMAGDGVLYRVTRRGVSDKIVHELDTPTQHRQIVTDVPSEILTSASPWEEPWLKQTAATPHTATQQGTEAAAPPPPAAAAAAAGPEREEPDKDTTQAADAQTTEQGDKAASSRSRGRKRKAPPTSRPSDDDPGSTTPAPPASDVRRERRIAIFKRLENEGVQSVVGVLAGPPKGDPAAMSGEMMTLADRYLKPDGRFVLYCQYAQPLTSLQAALHRSPSFIHVRVEQLFLREWQVLPGRTHPLMASDMRLLGGFILSAIKVLDG</sequence>
<evidence type="ECO:0000256" key="5">
    <source>
        <dbReference type="ARBA" id="ARBA00023242"/>
    </source>
</evidence>
<evidence type="ECO:0000256" key="2">
    <source>
        <dbReference type="ARBA" id="ARBA00008320"/>
    </source>
</evidence>
<keyword evidence="5" id="KW-0539">Nucleus</keyword>
<keyword evidence="4" id="KW-0819">tRNA processing</keyword>
<dbReference type="GO" id="GO:0031515">
    <property type="term" value="C:tRNA (m1A) methyltransferase complex"/>
    <property type="evidence" value="ECO:0007669"/>
    <property type="project" value="InterPro"/>
</dbReference>
<dbReference type="VEuPathDB" id="CryptoDB:Vbra_11927"/>
<evidence type="ECO:0000256" key="1">
    <source>
        <dbReference type="ARBA" id="ARBA00004123"/>
    </source>
</evidence>
<gene>
    <name evidence="8" type="ORF">Vbra_11927</name>
</gene>
<comment type="subcellular location">
    <subcellularLocation>
        <location evidence="1">Nucleus</location>
    </subcellularLocation>
</comment>
<keyword evidence="9" id="KW-1185">Reference proteome</keyword>
<dbReference type="PANTHER" id="PTHR12945:SF0">
    <property type="entry name" value="TRNA (ADENINE(58)-N(1))-METHYLTRANSFERASE NON-CATALYTIC SUBUNIT TRM6"/>
    <property type="match status" value="1"/>
</dbReference>
<proteinExistence type="inferred from homology"/>
<dbReference type="STRING" id="1169540.A0A0G4EGX7"/>
<dbReference type="InParanoid" id="A0A0G4EGX7"/>
<feature type="region of interest" description="Disordered" evidence="7">
    <location>
        <begin position="293"/>
        <end position="381"/>
    </location>
</feature>
<accession>A0A0G4EGX7</accession>
<dbReference type="PANTHER" id="PTHR12945">
    <property type="entry name" value="TRANSLATION INITIATION FACTOR EIF3-RELATED"/>
    <property type="match status" value="1"/>
</dbReference>
<evidence type="ECO:0000256" key="4">
    <source>
        <dbReference type="ARBA" id="ARBA00022694"/>
    </source>
</evidence>
<feature type="compositionally biased region" description="Basic and acidic residues" evidence="7">
    <location>
        <begin position="320"/>
        <end position="329"/>
    </location>
</feature>
<feature type="compositionally biased region" description="Acidic residues" evidence="7">
    <location>
        <begin position="66"/>
        <end position="96"/>
    </location>
</feature>
<feature type="region of interest" description="Disordered" evidence="7">
    <location>
        <begin position="64"/>
        <end position="104"/>
    </location>
</feature>
<dbReference type="GO" id="GO:0030488">
    <property type="term" value="P:tRNA methylation"/>
    <property type="evidence" value="ECO:0007669"/>
    <property type="project" value="InterPro"/>
</dbReference>
<protein>
    <recommendedName>
        <fullName evidence="3">tRNA (adenine(58)-N(1))-methyltransferase non-catalytic subunit TRM6</fullName>
    </recommendedName>
    <alternativeName>
        <fullName evidence="6">tRNA(m1A58)-methyltransferase subunit TRM6</fullName>
    </alternativeName>
</protein>
<dbReference type="InterPro" id="IPR017423">
    <property type="entry name" value="TRM6"/>
</dbReference>
<evidence type="ECO:0000256" key="3">
    <source>
        <dbReference type="ARBA" id="ARBA00021704"/>
    </source>
</evidence>
<dbReference type="OMA" id="RRTHPVM"/>
<dbReference type="GO" id="GO:0005634">
    <property type="term" value="C:nucleus"/>
    <property type="evidence" value="ECO:0007669"/>
    <property type="project" value="UniProtKB-SubCell"/>
</dbReference>
<dbReference type="EMBL" id="CDMY01000228">
    <property type="protein sequence ID" value="CEL95497.1"/>
    <property type="molecule type" value="Genomic_DNA"/>
</dbReference>
<evidence type="ECO:0000256" key="7">
    <source>
        <dbReference type="SAM" id="MobiDB-lite"/>
    </source>
</evidence>
<dbReference type="AlphaFoldDB" id="A0A0G4EGX7"/>
<reference evidence="8 9" key="1">
    <citation type="submission" date="2014-11" db="EMBL/GenBank/DDBJ databases">
        <authorList>
            <person name="Zhu J."/>
            <person name="Qi W."/>
            <person name="Song R."/>
        </authorList>
    </citation>
    <scope>NUCLEOTIDE SEQUENCE [LARGE SCALE GENOMIC DNA]</scope>
</reference>
<evidence type="ECO:0000313" key="8">
    <source>
        <dbReference type="EMBL" id="CEL95497.1"/>
    </source>
</evidence>
<organism evidence="8 9">
    <name type="scientific">Vitrella brassicaformis (strain CCMP3155)</name>
    <dbReference type="NCBI Taxonomy" id="1169540"/>
    <lineage>
        <taxon>Eukaryota</taxon>
        <taxon>Sar</taxon>
        <taxon>Alveolata</taxon>
        <taxon>Colpodellida</taxon>
        <taxon>Vitrellaceae</taxon>
        <taxon>Vitrella</taxon>
    </lineage>
</organism>
<dbReference type="PhylomeDB" id="A0A0G4EGX7"/>
<dbReference type="Gene3D" id="3.40.50.150">
    <property type="entry name" value="Vaccinia Virus protein VP39"/>
    <property type="match status" value="1"/>
</dbReference>